<dbReference type="InterPro" id="IPR028992">
    <property type="entry name" value="Hedgehog/Intein_dom"/>
</dbReference>
<dbReference type="Pfam" id="PF13403">
    <property type="entry name" value="Hint_2"/>
    <property type="match status" value="1"/>
</dbReference>
<proteinExistence type="predicted"/>
<protein>
    <recommendedName>
        <fullName evidence="2">Hedgehog/Intein (Hint) domain-containing protein</fullName>
    </recommendedName>
</protein>
<feature type="region of interest" description="Disordered" evidence="1">
    <location>
        <begin position="1"/>
        <end position="21"/>
    </location>
</feature>
<evidence type="ECO:0000259" key="2">
    <source>
        <dbReference type="Pfam" id="PF13403"/>
    </source>
</evidence>
<evidence type="ECO:0000256" key="1">
    <source>
        <dbReference type="SAM" id="MobiDB-lite"/>
    </source>
</evidence>
<comment type="caution">
    <text evidence="3">The sequence shown here is derived from an EMBL/GenBank/DDBJ whole genome shotgun (WGS) entry which is preliminary data.</text>
</comment>
<evidence type="ECO:0000313" key="3">
    <source>
        <dbReference type="EMBL" id="GGE59225.1"/>
    </source>
</evidence>
<reference evidence="3" key="2">
    <citation type="submission" date="2020-09" db="EMBL/GenBank/DDBJ databases">
        <authorList>
            <person name="Sun Q."/>
            <person name="Zhou Y."/>
        </authorList>
    </citation>
    <scope>NUCLEOTIDE SEQUENCE</scope>
    <source>
        <strain evidence="3">CGMCC 1.16012</strain>
    </source>
</reference>
<dbReference type="OrthoDB" id="6305173at2"/>
<dbReference type="AlphaFoldDB" id="A0A917ALD5"/>
<reference evidence="3" key="1">
    <citation type="journal article" date="2014" name="Int. J. Syst. Evol. Microbiol.">
        <title>Complete genome sequence of Corynebacterium casei LMG S-19264T (=DSM 44701T), isolated from a smear-ripened cheese.</title>
        <authorList>
            <consortium name="US DOE Joint Genome Institute (JGI-PGF)"/>
            <person name="Walter F."/>
            <person name="Albersmeier A."/>
            <person name="Kalinowski J."/>
            <person name="Ruckert C."/>
        </authorList>
    </citation>
    <scope>NUCLEOTIDE SEQUENCE</scope>
    <source>
        <strain evidence="3">CGMCC 1.16012</strain>
    </source>
</reference>
<dbReference type="RefSeq" id="WP_095594724.1">
    <property type="nucleotide sequence ID" value="NZ_BMKN01000002.1"/>
</dbReference>
<sequence length="262" mass="29301">MNQQNAPAIDADQTQLRHRSEGQVLPLQRADRPRAISRRYEISYLTEEGYAADVSRVAPATPQFEEAFSAFAHGTLFQTDRGMLAIEDIYPGLKVETEAGLQTVLWVGSMSVLPWSEDGPKDPCKLMRITAGSWGFDRPSQDLLLGSGARLLYRHAGCQELLGTDAGFAPARAFIDDESMLSVRPASSVRLFHLGFYGQQILRANGLEVESYHPGQQAEMLMNTETKARFLSLFPHIRSMEDFGPQPEPRLTRFEVENLRLS</sequence>
<name>A0A917ALD5_9RHOB</name>
<feature type="domain" description="Hedgehog/Intein (Hint)" evidence="2">
    <location>
        <begin position="70"/>
        <end position="216"/>
    </location>
</feature>
<dbReference type="EMBL" id="BMKN01000002">
    <property type="protein sequence ID" value="GGE59225.1"/>
    <property type="molecule type" value="Genomic_DNA"/>
</dbReference>
<accession>A0A917ALD5</accession>
<keyword evidence="4" id="KW-1185">Reference proteome</keyword>
<organism evidence="3 4">
    <name type="scientific">Actibacterium pelagium</name>
    <dbReference type="NCBI Taxonomy" id="2029103"/>
    <lineage>
        <taxon>Bacteria</taxon>
        <taxon>Pseudomonadati</taxon>
        <taxon>Pseudomonadota</taxon>
        <taxon>Alphaproteobacteria</taxon>
        <taxon>Rhodobacterales</taxon>
        <taxon>Roseobacteraceae</taxon>
        <taxon>Actibacterium</taxon>
    </lineage>
</organism>
<evidence type="ECO:0000313" key="4">
    <source>
        <dbReference type="Proteomes" id="UP000606730"/>
    </source>
</evidence>
<dbReference type="Proteomes" id="UP000606730">
    <property type="component" value="Unassembled WGS sequence"/>
</dbReference>
<gene>
    <name evidence="3" type="ORF">GCM10011517_28670</name>
</gene>